<evidence type="ECO:0000256" key="8">
    <source>
        <dbReference type="ARBA" id="ARBA00022982"/>
    </source>
</evidence>
<keyword evidence="10" id="KW-0472">Membrane</keyword>
<sequence>MHNISPFLRSPMTDITGGIISYQLLGECARQEMELMDCMEAYGLDRGLMKCQKYVEDYSECHRKVKQFRRFYEMRKERFRQISEKKLTGNKRFVNPKIDSF</sequence>
<evidence type="ECO:0000256" key="3">
    <source>
        <dbReference type="ARBA" id="ARBA00004637"/>
    </source>
</evidence>
<dbReference type="GO" id="GO:0005758">
    <property type="term" value="C:mitochondrial intermembrane space"/>
    <property type="evidence" value="ECO:0007669"/>
    <property type="project" value="UniProtKB-SubCell"/>
</dbReference>
<name>A0A9P0BPL8_CHRIL</name>
<gene>
    <name evidence="13" type="ORF">CINC_LOCUS4660</name>
</gene>
<protein>
    <recommendedName>
        <fullName evidence="15">NADH dehydrogenase [ubiquinone] iron-sulfur protein 5</fullName>
    </recommendedName>
</protein>
<evidence type="ECO:0000256" key="10">
    <source>
        <dbReference type="ARBA" id="ARBA00023136"/>
    </source>
</evidence>
<evidence type="ECO:0008006" key="15">
    <source>
        <dbReference type="Google" id="ProtNLM"/>
    </source>
</evidence>
<keyword evidence="14" id="KW-1185">Reference proteome</keyword>
<dbReference type="Pfam" id="PF10200">
    <property type="entry name" value="Ndufs5"/>
    <property type="match status" value="1"/>
</dbReference>
<dbReference type="InterPro" id="IPR019342">
    <property type="entry name" value="NADH_UbQ_OxRdtase_FeS-su5"/>
</dbReference>
<keyword evidence="8" id="KW-0249">Electron transport</keyword>
<proteinExistence type="inferred from homology"/>
<comment type="similarity">
    <text evidence="4">Belongs to the complex I NDUFS5 subunit family.</text>
</comment>
<evidence type="ECO:0000256" key="9">
    <source>
        <dbReference type="ARBA" id="ARBA00023128"/>
    </source>
</evidence>
<dbReference type="GO" id="GO:0005743">
    <property type="term" value="C:mitochondrial inner membrane"/>
    <property type="evidence" value="ECO:0007669"/>
    <property type="project" value="UniProtKB-SubCell"/>
</dbReference>
<evidence type="ECO:0000256" key="12">
    <source>
        <dbReference type="PIRSR" id="PIRSR619342-50"/>
    </source>
</evidence>
<dbReference type="OrthoDB" id="9992197at2759"/>
<evidence type="ECO:0000256" key="11">
    <source>
        <dbReference type="ARBA" id="ARBA00023157"/>
    </source>
</evidence>
<evidence type="ECO:0000313" key="13">
    <source>
        <dbReference type="EMBL" id="CAH0590073.1"/>
    </source>
</evidence>
<evidence type="ECO:0000313" key="14">
    <source>
        <dbReference type="Proteomes" id="UP001154114"/>
    </source>
</evidence>
<comment type="subcellular location">
    <subcellularLocation>
        <location evidence="3">Mitochondrion inner membrane</location>
        <topology evidence="3">Peripheral membrane protein</topology>
    </subcellularLocation>
    <subcellularLocation>
        <location evidence="2">Mitochondrion intermembrane space</location>
    </subcellularLocation>
</comment>
<dbReference type="PROSITE" id="PS51808">
    <property type="entry name" value="CHCH"/>
    <property type="match status" value="1"/>
</dbReference>
<keyword evidence="5" id="KW-0813">Transport</keyword>
<evidence type="ECO:0000256" key="1">
    <source>
        <dbReference type="ARBA" id="ARBA00003195"/>
    </source>
</evidence>
<keyword evidence="7" id="KW-0999">Mitochondrion inner membrane</keyword>
<evidence type="ECO:0000256" key="6">
    <source>
        <dbReference type="ARBA" id="ARBA00022660"/>
    </source>
</evidence>
<feature type="disulfide bond" evidence="12">
    <location>
        <begin position="38"/>
        <end position="51"/>
    </location>
</feature>
<evidence type="ECO:0000256" key="5">
    <source>
        <dbReference type="ARBA" id="ARBA00022448"/>
    </source>
</evidence>
<keyword evidence="6" id="KW-0679">Respiratory chain</keyword>
<reference evidence="13" key="1">
    <citation type="submission" date="2021-12" db="EMBL/GenBank/DDBJ databases">
        <authorList>
            <person name="King R."/>
        </authorList>
    </citation>
    <scope>NUCLEOTIDE SEQUENCE</scope>
</reference>
<dbReference type="EMBL" id="LR824021">
    <property type="protein sequence ID" value="CAH0590073.1"/>
    <property type="molecule type" value="Genomic_DNA"/>
</dbReference>
<dbReference type="SUPFAM" id="SSF47072">
    <property type="entry name" value="Cysteine alpha-hairpin motif"/>
    <property type="match status" value="1"/>
</dbReference>
<evidence type="ECO:0000256" key="2">
    <source>
        <dbReference type="ARBA" id="ARBA00004569"/>
    </source>
</evidence>
<evidence type="ECO:0000256" key="4">
    <source>
        <dbReference type="ARBA" id="ARBA00007372"/>
    </source>
</evidence>
<dbReference type="PANTHER" id="PTHR21268">
    <property type="entry name" value="NADH DEHYDROGENASE [UBIQUINONE] IRON-SULFUR PROTEIN 5"/>
    <property type="match status" value="1"/>
</dbReference>
<keyword evidence="11 12" id="KW-1015">Disulfide bond</keyword>
<dbReference type="Proteomes" id="UP001154114">
    <property type="component" value="Chromosome 18"/>
</dbReference>
<accession>A0A9P0BPL8</accession>
<evidence type="ECO:0000256" key="7">
    <source>
        <dbReference type="ARBA" id="ARBA00022792"/>
    </source>
</evidence>
<comment type="function">
    <text evidence="1">Accessory subunit of the mitochondrial membrane respiratory chain NADH dehydrogenase (Complex I), that is believed not to be involved in catalysis. Complex I functions in the transfer of electrons from NADH to the respiratory chain. The immediate electron acceptor for the enzyme is believed to be ubiquinone.</text>
</comment>
<dbReference type="AlphaFoldDB" id="A0A9P0BPL8"/>
<organism evidence="13 14">
    <name type="scientific">Chrysodeixis includens</name>
    <name type="common">Soybean looper</name>
    <name type="synonym">Pseudoplusia includens</name>
    <dbReference type="NCBI Taxonomy" id="689277"/>
    <lineage>
        <taxon>Eukaryota</taxon>
        <taxon>Metazoa</taxon>
        <taxon>Ecdysozoa</taxon>
        <taxon>Arthropoda</taxon>
        <taxon>Hexapoda</taxon>
        <taxon>Insecta</taxon>
        <taxon>Pterygota</taxon>
        <taxon>Neoptera</taxon>
        <taxon>Endopterygota</taxon>
        <taxon>Lepidoptera</taxon>
        <taxon>Glossata</taxon>
        <taxon>Ditrysia</taxon>
        <taxon>Noctuoidea</taxon>
        <taxon>Noctuidae</taxon>
        <taxon>Plusiinae</taxon>
        <taxon>Chrysodeixis</taxon>
    </lineage>
</organism>
<dbReference type="InterPro" id="IPR009069">
    <property type="entry name" value="Cys_alpha_HP_mot_SF"/>
</dbReference>
<dbReference type="PANTHER" id="PTHR21268:SF2">
    <property type="entry name" value="NADH DEHYDROGENASE [UBIQUINONE] IRON-SULFUR PROTEIN 5"/>
    <property type="match status" value="1"/>
</dbReference>
<feature type="disulfide bond" evidence="12">
    <location>
        <begin position="28"/>
        <end position="61"/>
    </location>
</feature>
<keyword evidence="9" id="KW-0496">Mitochondrion</keyword>